<dbReference type="SUPFAM" id="SSF55729">
    <property type="entry name" value="Acyl-CoA N-acyltransferases (Nat)"/>
    <property type="match status" value="1"/>
</dbReference>
<dbReference type="InterPro" id="IPR050276">
    <property type="entry name" value="MshD_Acetyltransferase"/>
</dbReference>
<dbReference type="Pfam" id="PF13527">
    <property type="entry name" value="Acetyltransf_9"/>
    <property type="match status" value="1"/>
</dbReference>
<evidence type="ECO:0000313" key="2">
    <source>
        <dbReference type="EMBL" id="BCA86910.1"/>
    </source>
</evidence>
<sequence>MMEIRQAVPNDYPAIYQLVKGAFKTAQVSDGTEQDFVTTLRKKETFIPELEFVAVKEGKIIGHVMLSEQEIKTKENRNTFLLLAPLCVDFNYRNQGIGGALMDAAFEKAVEMAHHAVFLVGNPEYYTRYGFRQINEFGLKNKSAIPDQFILGHELVQGVLSDIEGELEIKE</sequence>
<protein>
    <submittedName>
        <fullName evidence="2">N-acetyltransferase</fullName>
    </submittedName>
</protein>
<dbReference type="PANTHER" id="PTHR43617:SF2">
    <property type="entry name" value="UPF0039 PROTEIN SLL0451"/>
    <property type="match status" value="1"/>
</dbReference>
<dbReference type="PANTHER" id="PTHR43617">
    <property type="entry name" value="L-AMINO ACID N-ACETYLTRANSFERASE"/>
    <property type="match status" value="1"/>
</dbReference>
<dbReference type="KEGG" id="esg:EsVE80_24330"/>
<dbReference type="PROSITE" id="PS51186">
    <property type="entry name" value="GNAT"/>
    <property type="match status" value="1"/>
</dbReference>
<reference evidence="2 3" key="1">
    <citation type="submission" date="2020-02" db="EMBL/GenBank/DDBJ databases">
        <title>Characterization of vanA genotype vancomycin-resistant Enterococcus saigonensis VE80.</title>
        <authorList>
            <person name="Harada T."/>
            <person name="Motooka D."/>
            <person name="Nakamura S."/>
            <person name="Yamamoto Y."/>
            <person name="Kawahara R."/>
            <person name="Kawatsu K."/>
        </authorList>
    </citation>
    <scope>NUCLEOTIDE SEQUENCE [LARGE SCALE GENOMIC DNA]</scope>
    <source>
        <strain evidence="2 3">VE80</strain>
    </source>
</reference>
<organism evidence="2 3">
    <name type="scientific">Enterococcus saigonensis</name>
    <dbReference type="NCBI Taxonomy" id="1805431"/>
    <lineage>
        <taxon>Bacteria</taxon>
        <taxon>Bacillati</taxon>
        <taxon>Bacillota</taxon>
        <taxon>Bacilli</taxon>
        <taxon>Lactobacillales</taxon>
        <taxon>Enterococcaceae</taxon>
        <taxon>Enterococcus</taxon>
    </lineage>
</organism>
<accession>A0A679IF14</accession>
<dbReference type="RefSeq" id="WP_232061209.1">
    <property type="nucleotide sequence ID" value="NZ_AP022822.1"/>
</dbReference>
<dbReference type="CDD" id="cd04301">
    <property type="entry name" value="NAT_SF"/>
    <property type="match status" value="1"/>
</dbReference>
<dbReference type="InterPro" id="IPR016181">
    <property type="entry name" value="Acyl_CoA_acyltransferase"/>
</dbReference>
<dbReference type="Proteomes" id="UP000502998">
    <property type="component" value="Chromosome"/>
</dbReference>
<proteinExistence type="predicted"/>
<dbReference type="GO" id="GO:0016747">
    <property type="term" value="F:acyltransferase activity, transferring groups other than amino-acyl groups"/>
    <property type="evidence" value="ECO:0007669"/>
    <property type="project" value="InterPro"/>
</dbReference>
<name>A0A679IF14_9ENTE</name>
<keyword evidence="2" id="KW-0808">Transferase</keyword>
<dbReference type="EMBL" id="AP022822">
    <property type="protein sequence ID" value="BCA86910.1"/>
    <property type="molecule type" value="Genomic_DNA"/>
</dbReference>
<dbReference type="Gene3D" id="3.40.630.30">
    <property type="match status" value="1"/>
</dbReference>
<keyword evidence="3" id="KW-1185">Reference proteome</keyword>
<feature type="domain" description="N-acetyltransferase" evidence="1">
    <location>
        <begin position="2"/>
        <end position="152"/>
    </location>
</feature>
<dbReference type="InterPro" id="IPR000182">
    <property type="entry name" value="GNAT_dom"/>
</dbReference>
<gene>
    <name evidence="2" type="ORF">EsVE80_24330</name>
</gene>
<evidence type="ECO:0000313" key="3">
    <source>
        <dbReference type="Proteomes" id="UP000502998"/>
    </source>
</evidence>
<dbReference type="AlphaFoldDB" id="A0A679IF14"/>
<evidence type="ECO:0000259" key="1">
    <source>
        <dbReference type="PROSITE" id="PS51186"/>
    </source>
</evidence>